<evidence type="ECO:0000256" key="1">
    <source>
        <dbReference type="SAM" id="MobiDB-lite"/>
    </source>
</evidence>
<keyword evidence="3" id="KW-1185">Reference proteome</keyword>
<dbReference type="AlphaFoldDB" id="A0A0D7BAU6"/>
<dbReference type="EMBL" id="KN880530">
    <property type="protein sequence ID" value="KIY67269.1"/>
    <property type="molecule type" value="Genomic_DNA"/>
</dbReference>
<proteinExistence type="predicted"/>
<evidence type="ECO:0000313" key="3">
    <source>
        <dbReference type="Proteomes" id="UP000054007"/>
    </source>
</evidence>
<gene>
    <name evidence="2" type="ORF">CYLTODRAFT_490764</name>
</gene>
<feature type="region of interest" description="Disordered" evidence="1">
    <location>
        <begin position="42"/>
        <end position="131"/>
    </location>
</feature>
<protein>
    <submittedName>
        <fullName evidence="2">Uncharacterized protein</fullName>
    </submittedName>
</protein>
<name>A0A0D7BAU6_9AGAR</name>
<reference evidence="2 3" key="1">
    <citation type="journal article" date="2015" name="Fungal Genet. Biol.">
        <title>Evolution of novel wood decay mechanisms in Agaricales revealed by the genome sequences of Fistulina hepatica and Cylindrobasidium torrendii.</title>
        <authorList>
            <person name="Floudas D."/>
            <person name="Held B.W."/>
            <person name="Riley R."/>
            <person name="Nagy L.G."/>
            <person name="Koehler G."/>
            <person name="Ransdell A.S."/>
            <person name="Younus H."/>
            <person name="Chow J."/>
            <person name="Chiniquy J."/>
            <person name="Lipzen A."/>
            <person name="Tritt A."/>
            <person name="Sun H."/>
            <person name="Haridas S."/>
            <person name="LaButti K."/>
            <person name="Ohm R.A."/>
            <person name="Kues U."/>
            <person name="Blanchette R.A."/>
            <person name="Grigoriev I.V."/>
            <person name="Minto R.E."/>
            <person name="Hibbett D.S."/>
        </authorList>
    </citation>
    <scope>NUCLEOTIDE SEQUENCE [LARGE SCALE GENOMIC DNA]</scope>
    <source>
        <strain evidence="2 3">FP15055 ss-10</strain>
    </source>
</reference>
<evidence type="ECO:0000313" key="2">
    <source>
        <dbReference type="EMBL" id="KIY67269.1"/>
    </source>
</evidence>
<sequence>MHDPTIVPKTPFINCRFKFLSPAHLFPTAMPKKVSRLVISEPRKLQPFSRSARAELKRSRSSPASRRPVSRHGQPRGETLPRRLRRVPSETGFLLVHHEHAPTKKIYPTTNHGKQLSTTSSANTASTSRSQQSFIVRMFHGFKHREPKP</sequence>
<feature type="compositionally biased region" description="Low complexity" evidence="1">
    <location>
        <begin position="117"/>
        <end position="131"/>
    </location>
</feature>
<dbReference type="Proteomes" id="UP000054007">
    <property type="component" value="Unassembled WGS sequence"/>
</dbReference>
<organism evidence="2 3">
    <name type="scientific">Cylindrobasidium torrendii FP15055 ss-10</name>
    <dbReference type="NCBI Taxonomy" id="1314674"/>
    <lineage>
        <taxon>Eukaryota</taxon>
        <taxon>Fungi</taxon>
        <taxon>Dikarya</taxon>
        <taxon>Basidiomycota</taxon>
        <taxon>Agaricomycotina</taxon>
        <taxon>Agaricomycetes</taxon>
        <taxon>Agaricomycetidae</taxon>
        <taxon>Agaricales</taxon>
        <taxon>Marasmiineae</taxon>
        <taxon>Physalacriaceae</taxon>
        <taxon>Cylindrobasidium</taxon>
    </lineage>
</organism>
<accession>A0A0D7BAU6</accession>